<feature type="transmembrane region" description="Helical" evidence="8">
    <location>
        <begin position="57"/>
        <end position="76"/>
    </location>
</feature>
<feature type="transmembrane region" description="Helical" evidence="8">
    <location>
        <begin position="245"/>
        <end position="265"/>
    </location>
</feature>
<proteinExistence type="predicted"/>
<dbReference type="InterPro" id="IPR004841">
    <property type="entry name" value="AA-permease/SLC12A_dom"/>
</dbReference>
<feature type="transmembrane region" description="Helical" evidence="8">
    <location>
        <begin position="463"/>
        <end position="485"/>
    </location>
</feature>
<comment type="subcellular location">
    <subcellularLocation>
        <location evidence="1">Membrane</location>
        <topology evidence="1">Multi-pass membrane protein</topology>
    </subcellularLocation>
</comment>
<dbReference type="FunFam" id="1.20.1740.10:FF:000001">
    <property type="entry name" value="Amino acid permease"/>
    <property type="match status" value="1"/>
</dbReference>
<evidence type="ECO:0000256" key="3">
    <source>
        <dbReference type="ARBA" id="ARBA00022692"/>
    </source>
</evidence>
<dbReference type="GO" id="GO:0016020">
    <property type="term" value="C:membrane"/>
    <property type="evidence" value="ECO:0007669"/>
    <property type="project" value="UniProtKB-SubCell"/>
</dbReference>
<reference evidence="10 11" key="1">
    <citation type="submission" date="2019-02" db="EMBL/GenBank/DDBJ databases">
        <title>Genome sequencing of the rare red list fungi Hericium alpestre (H. flagellum).</title>
        <authorList>
            <person name="Buettner E."/>
            <person name="Kellner H."/>
        </authorList>
    </citation>
    <scope>NUCLEOTIDE SEQUENCE [LARGE SCALE GENOMIC DNA]</scope>
    <source>
        <strain evidence="10 11">DSM 108284</strain>
    </source>
</reference>
<feature type="domain" description="Amino acid permease/ SLC12A" evidence="9">
    <location>
        <begin position="54"/>
        <end position="518"/>
    </location>
</feature>
<dbReference type="Gene3D" id="1.20.1740.10">
    <property type="entry name" value="Amino acid/polyamine transporter I"/>
    <property type="match status" value="1"/>
</dbReference>
<dbReference type="EMBL" id="SFCI01000007">
    <property type="protein sequence ID" value="TFY83835.1"/>
    <property type="molecule type" value="Genomic_DNA"/>
</dbReference>
<dbReference type="PANTHER" id="PTHR43341">
    <property type="entry name" value="AMINO ACID PERMEASE"/>
    <property type="match status" value="1"/>
</dbReference>
<dbReference type="Pfam" id="PF00324">
    <property type="entry name" value="AA_permease"/>
    <property type="match status" value="1"/>
</dbReference>
<feature type="region of interest" description="Disordered" evidence="7">
    <location>
        <begin position="1"/>
        <end position="37"/>
    </location>
</feature>
<feature type="transmembrane region" description="Helical" evidence="8">
    <location>
        <begin position="122"/>
        <end position="145"/>
    </location>
</feature>
<feature type="transmembrane region" description="Helical" evidence="8">
    <location>
        <begin position="413"/>
        <end position="434"/>
    </location>
</feature>
<keyword evidence="5 8" id="KW-1133">Transmembrane helix</keyword>
<dbReference type="GO" id="GO:0015171">
    <property type="term" value="F:amino acid transmembrane transporter activity"/>
    <property type="evidence" value="ECO:0007669"/>
    <property type="project" value="TreeGrafter"/>
</dbReference>
<dbReference type="InterPro" id="IPR050524">
    <property type="entry name" value="APC_YAT"/>
</dbReference>
<evidence type="ECO:0000256" key="2">
    <source>
        <dbReference type="ARBA" id="ARBA00022448"/>
    </source>
</evidence>
<keyword evidence="6 8" id="KW-0472">Membrane</keyword>
<sequence>MSNSSAADHKSEKEDRDIEDQGSRFSPSTDPSLHGAGSYNAELDNVQRKLSARHVQMFAIASVIGTGLFLGLGEILALTGPLGALLVFLHVGSVAYTSLASISEMAAFAPVSGTFSHYAGRWVDPALGFAVGWNYFYTTGIALPAEITAGALLIGFWDPNPNHPAIYIAVLIVCVFCVNLFGARAFGNTEIVFSTLKLMLVAGLVIGGLVLSLGGGPDHERHGFQFWNNPGAMVSTLEPGARGRWVGLLVALTPAAFAMVGMELITVAAAETRNPRKNMITAMRTVFYRIFFCYILTALIVGMVVPSNDPSLLTSTSTAAQSPFVIAFERAGVKVLPHIINAVVLTSAFSSANGMLYSSSRLLFALAVHGQAPKIFTRVNKDGVPMIAILTAGLFAFLAFLNVQAMGGKVFNWFLSLCTVGGLLNWLMIGVSYLRYYYGLKAQGIDRDGIYGVYRSRLQPYGAMWAIFWSTFYILVSGISVFWDFNGSDFVAAYINLPIFALLYVGWKIYKRTKIPALKDLDFKTDIPSVEETEEAGFVEQAKGRLAKVKEYL</sequence>
<organism evidence="10 11">
    <name type="scientific">Hericium alpestre</name>
    <dbReference type="NCBI Taxonomy" id="135208"/>
    <lineage>
        <taxon>Eukaryota</taxon>
        <taxon>Fungi</taxon>
        <taxon>Dikarya</taxon>
        <taxon>Basidiomycota</taxon>
        <taxon>Agaricomycotina</taxon>
        <taxon>Agaricomycetes</taxon>
        <taxon>Russulales</taxon>
        <taxon>Hericiaceae</taxon>
        <taxon>Hericium</taxon>
    </lineage>
</organism>
<keyword evidence="4" id="KW-0029">Amino-acid transport</keyword>
<dbReference type="AlphaFoldDB" id="A0A4Z0AAQ0"/>
<feature type="transmembrane region" description="Helical" evidence="8">
    <location>
        <begin position="165"/>
        <end position="186"/>
    </location>
</feature>
<dbReference type="OrthoDB" id="10062876at2759"/>
<feature type="compositionally biased region" description="Basic and acidic residues" evidence="7">
    <location>
        <begin position="7"/>
        <end position="22"/>
    </location>
</feature>
<evidence type="ECO:0000256" key="8">
    <source>
        <dbReference type="SAM" id="Phobius"/>
    </source>
</evidence>
<feature type="transmembrane region" description="Helical" evidence="8">
    <location>
        <begin position="383"/>
        <end position="401"/>
    </location>
</feature>
<dbReference type="PIRSF" id="PIRSF006060">
    <property type="entry name" value="AA_transporter"/>
    <property type="match status" value="1"/>
</dbReference>
<dbReference type="PANTHER" id="PTHR43341:SF1">
    <property type="entry name" value="GENERAL AMINO-ACID PERMEASE GAP1"/>
    <property type="match status" value="1"/>
</dbReference>
<evidence type="ECO:0000259" key="9">
    <source>
        <dbReference type="Pfam" id="PF00324"/>
    </source>
</evidence>
<evidence type="ECO:0000313" key="11">
    <source>
        <dbReference type="Proteomes" id="UP000298061"/>
    </source>
</evidence>
<keyword evidence="11" id="KW-1185">Reference proteome</keyword>
<keyword evidence="3 8" id="KW-0812">Transmembrane</keyword>
<evidence type="ECO:0000256" key="4">
    <source>
        <dbReference type="ARBA" id="ARBA00022970"/>
    </source>
</evidence>
<name>A0A4Z0AAQ0_9AGAM</name>
<evidence type="ECO:0000256" key="1">
    <source>
        <dbReference type="ARBA" id="ARBA00004141"/>
    </source>
</evidence>
<evidence type="ECO:0000313" key="10">
    <source>
        <dbReference type="EMBL" id="TFY83835.1"/>
    </source>
</evidence>
<gene>
    <name evidence="10" type="ORF">EWM64_g162</name>
</gene>
<feature type="transmembrane region" description="Helical" evidence="8">
    <location>
        <begin position="198"/>
        <end position="216"/>
    </location>
</feature>
<feature type="transmembrane region" description="Helical" evidence="8">
    <location>
        <begin position="82"/>
        <end position="102"/>
    </location>
</feature>
<accession>A0A4Z0AAQ0</accession>
<evidence type="ECO:0000256" key="5">
    <source>
        <dbReference type="ARBA" id="ARBA00022989"/>
    </source>
</evidence>
<protein>
    <recommendedName>
        <fullName evidence="9">Amino acid permease/ SLC12A domain-containing protein</fullName>
    </recommendedName>
</protein>
<dbReference type="Proteomes" id="UP000298061">
    <property type="component" value="Unassembled WGS sequence"/>
</dbReference>
<evidence type="ECO:0000256" key="6">
    <source>
        <dbReference type="ARBA" id="ARBA00023136"/>
    </source>
</evidence>
<feature type="transmembrane region" description="Helical" evidence="8">
    <location>
        <begin position="286"/>
        <end position="305"/>
    </location>
</feature>
<dbReference type="STRING" id="135208.A0A4Z0AAQ0"/>
<feature type="transmembrane region" description="Helical" evidence="8">
    <location>
        <begin position="491"/>
        <end position="510"/>
    </location>
</feature>
<keyword evidence="2" id="KW-0813">Transport</keyword>
<evidence type="ECO:0000256" key="7">
    <source>
        <dbReference type="SAM" id="MobiDB-lite"/>
    </source>
</evidence>
<comment type="caution">
    <text evidence="10">The sequence shown here is derived from an EMBL/GenBank/DDBJ whole genome shotgun (WGS) entry which is preliminary data.</text>
</comment>